<name>T1C7J4_9ZZZZ</name>
<evidence type="ECO:0000313" key="2">
    <source>
        <dbReference type="EMBL" id="EQD78047.1"/>
    </source>
</evidence>
<dbReference type="GO" id="GO:0005886">
    <property type="term" value="C:plasma membrane"/>
    <property type="evidence" value="ECO:0007669"/>
    <property type="project" value="TreeGrafter"/>
</dbReference>
<keyword evidence="1" id="KW-0472">Membrane</keyword>
<comment type="caution">
    <text evidence="2">The sequence shown here is derived from an EMBL/GenBank/DDBJ whole genome shotgun (WGS) entry which is preliminary data.</text>
</comment>
<accession>T1C7J4</accession>
<dbReference type="GO" id="GO:0042910">
    <property type="term" value="F:xenobiotic transmembrane transporter activity"/>
    <property type="evidence" value="ECO:0007669"/>
    <property type="project" value="TreeGrafter"/>
</dbReference>
<gene>
    <name evidence="2" type="ORF">B1A_02460</name>
</gene>
<organism evidence="2">
    <name type="scientific">mine drainage metagenome</name>
    <dbReference type="NCBI Taxonomy" id="410659"/>
    <lineage>
        <taxon>unclassified sequences</taxon>
        <taxon>metagenomes</taxon>
        <taxon>ecological metagenomes</taxon>
    </lineage>
</organism>
<reference evidence="2" key="2">
    <citation type="journal article" date="2014" name="ISME J.">
        <title>Microbial stratification in low pH oxic and suboxic macroscopic growths along an acid mine drainage.</title>
        <authorList>
            <person name="Mendez-Garcia C."/>
            <person name="Mesa V."/>
            <person name="Sprenger R.R."/>
            <person name="Richter M."/>
            <person name="Diez M.S."/>
            <person name="Solano J."/>
            <person name="Bargiela R."/>
            <person name="Golyshina O.V."/>
            <person name="Manteca A."/>
            <person name="Ramos J.L."/>
            <person name="Gallego J.R."/>
            <person name="Llorente I."/>
            <person name="Martins Dos Santos V.A."/>
            <person name="Jensen O.N."/>
            <person name="Pelaez A.I."/>
            <person name="Sanchez J."/>
            <person name="Ferrer M."/>
        </authorList>
    </citation>
    <scope>NUCLEOTIDE SEQUENCE</scope>
</reference>
<dbReference type="InterPro" id="IPR001036">
    <property type="entry name" value="Acrflvin-R"/>
</dbReference>
<reference evidence="2" key="1">
    <citation type="submission" date="2013-08" db="EMBL/GenBank/DDBJ databases">
        <authorList>
            <person name="Mendez C."/>
            <person name="Richter M."/>
            <person name="Ferrer M."/>
            <person name="Sanchez J."/>
        </authorList>
    </citation>
    <scope>NUCLEOTIDE SEQUENCE</scope>
</reference>
<dbReference type="AlphaFoldDB" id="T1C7J4"/>
<keyword evidence="1" id="KW-0812">Transmembrane</keyword>
<dbReference type="PANTHER" id="PTHR32063">
    <property type="match status" value="1"/>
</dbReference>
<dbReference type="SUPFAM" id="SSF82866">
    <property type="entry name" value="Multidrug efflux transporter AcrB transmembrane domain"/>
    <property type="match status" value="1"/>
</dbReference>
<sequence length="86" mass="8655">IVMTTVAMVAGMLPVALAIGDPFRAPMAIAVIGGLLASTALTLVVVPAGFTLVDDIERWIGPKLAKVVIAEPGAVHAASTPARQPG</sequence>
<protein>
    <submittedName>
        <fullName evidence="2">Efflux cation transporter protein</fullName>
    </submittedName>
</protein>
<feature type="transmembrane region" description="Helical" evidence="1">
    <location>
        <begin position="28"/>
        <end position="53"/>
    </location>
</feature>
<keyword evidence="1" id="KW-1133">Transmembrane helix</keyword>
<dbReference type="Gene3D" id="1.20.1640.10">
    <property type="entry name" value="Multidrug efflux transporter AcrB transmembrane domain"/>
    <property type="match status" value="1"/>
</dbReference>
<dbReference type="EMBL" id="AUZX01001826">
    <property type="protein sequence ID" value="EQD78047.1"/>
    <property type="molecule type" value="Genomic_DNA"/>
</dbReference>
<proteinExistence type="predicted"/>
<dbReference type="PANTHER" id="PTHR32063:SF77">
    <property type="entry name" value="ACR FAMILY TRANSPORT PROTEIN"/>
    <property type="match status" value="1"/>
</dbReference>
<feature type="non-terminal residue" evidence="2">
    <location>
        <position position="1"/>
    </location>
</feature>
<evidence type="ECO:0000256" key="1">
    <source>
        <dbReference type="SAM" id="Phobius"/>
    </source>
</evidence>
<dbReference type="Pfam" id="PF00873">
    <property type="entry name" value="ACR_tran"/>
    <property type="match status" value="1"/>
</dbReference>